<organism evidence="1 2">
    <name type="scientific">Drosophila hydei</name>
    <name type="common">Fruit fly</name>
    <dbReference type="NCBI Taxonomy" id="7224"/>
    <lineage>
        <taxon>Eukaryota</taxon>
        <taxon>Metazoa</taxon>
        <taxon>Ecdysozoa</taxon>
        <taxon>Arthropoda</taxon>
        <taxon>Hexapoda</taxon>
        <taxon>Insecta</taxon>
        <taxon>Pterygota</taxon>
        <taxon>Neoptera</taxon>
        <taxon>Endopterygota</taxon>
        <taxon>Diptera</taxon>
        <taxon>Brachycera</taxon>
        <taxon>Muscomorpha</taxon>
        <taxon>Ephydroidea</taxon>
        <taxon>Drosophilidae</taxon>
        <taxon>Drosophila</taxon>
    </lineage>
</organism>
<dbReference type="SUPFAM" id="SSF48452">
    <property type="entry name" value="TPR-like"/>
    <property type="match status" value="1"/>
</dbReference>
<dbReference type="OrthoDB" id="7752111at2759"/>
<sequence length="571" mass="66947">MSNSWVVPPAGVAPQIPAWKLKGWSEQQEHAMWRSWAQNFARSGHNEAANYYFDKCIDGANINDFMARSLRSNFYRSIAKVDQALEDSKRAASIAPANAYVNLQVADALYDLNRFEENKVSLYINTTLYTGTKLQPYNRRLQIVNANFHNNVGDSLRPFFLNNMSKMREIFDATMKVDSQMEPAPRWKVLKDLNKCEVRSIQEKNVVRISPLEMARRKRKTKIYHQNYLNGSWIDVAFLKALRKSPIVLLDKHYKSAKERRQYLDNSYATVKMFSKMLHSRSPMFSEQYQLPKTMESLHQSNMYRIQYQTRRNMLSILRTIRAIREQKDVQRLRKFVSKVMFEFVVLKTKRVMPWKIEFMNEVYNHLALSLCEAYKVPNYKVSPYDYDSMCRLLGVNPFKPTEVHEVVFGKRSSYVYEDHGSVFDQGKELRLAKALLDKRLYFSTLPIERSYLLFEIADCLLSQNHLVQCLLYAKRSIEEARRANSIIWEFLATMVQAKAHAILCKFERQAEVLNSAYHLAKGLKSAKLCTFIELCRMLNKDYMMLRKMATPAATKRTRYRLSNRSSYVQS</sequence>
<protein>
    <submittedName>
        <fullName evidence="2">Uncharacterized protein LOC111603133</fullName>
    </submittedName>
</protein>
<reference evidence="2" key="1">
    <citation type="submission" date="2025-08" db="UniProtKB">
        <authorList>
            <consortium name="RefSeq"/>
        </authorList>
    </citation>
    <scope>IDENTIFICATION</scope>
    <source>
        <strain evidence="2">15085-1641.00</strain>
        <tissue evidence="2">Whole body</tissue>
    </source>
</reference>
<gene>
    <name evidence="2" type="primary">LOC111603133</name>
</gene>
<proteinExistence type="predicted"/>
<dbReference type="PANTHER" id="PTHR21391:SF0">
    <property type="entry name" value="AT04489P-RELATED"/>
    <property type="match status" value="1"/>
</dbReference>
<dbReference type="Gene3D" id="1.25.40.10">
    <property type="entry name" value="Tetratricopeptide repeat domain"/>
    <property type="match status" value="1"/>
</dbReference>
<evidence type="ECO:0000313" key="2">
    <source>
        <dbReference type="RefSeq" id="XP_023176376.1"/>
    </source>
</evidence>
<accession>A0A6J1M5M8</accession>
<dbReference type="RefSeq" id="XP_023176376.1">
    <property type="nucleotide sequence ID" value="XM_023320608.2"/>
</dbReference>
<dbReference type="KEGG" id="dhe:111603133"/>
<name>A0A6J1M5M8_DROHY</name>
<dbReference type="InterPro" id="IPR011990">
    <property type="entry name" value="TPR-like_helical_dom_sf"/>
</dbReference>
<dbReference type="OMA" id="MLMAKSH"/>
<dbReference type="Proteomes" id="UP000504633">
    <property type="component" value="Unplaced"/>
</dbReference>
<dbReference type="PANTHER" id="PTHR21391">
    <property type="entry name" value="AT04489P-RELATED"/>
    <property type="match status" value="1"/>
</dbReference>
<keyword evidence="1" id="KW-1185">Reference proteome</keyword>
<evidence type="ECO:0000313" key="1">
    <source>
        <dbReference type="Proteomes" id="UP000504633"/>
    </source>
</evidence>
<dbReference type="AlphaFoldDB" id="A0A6J1M5M8"/>
<dbReference type="GeneID" id="111603133"/>